<dbReference type="SUPFAM" id="SSF48334">
    <property type="entry name" value="DNA repair protein MutS, domain III"/>
    <property type="match status" value="1"/>
</dbReference>
<dbReference type="Pfam" id="PF01624">
    <property type="entry name" value="MutS_I"/>
    <property type="match status" value="1"/>
</dbReference>
<keyword evidence="6" id="KW-0234">DNA repair</keyword>
<dbReference type="Gene3D" id="3.40.50.300">
    <property type="entry name" value="P-loop containing nucleotide triphosphate hydrolases"/>
    <property type="match status" value="1"/>
</dbReference>
<comment type="caution">
    <text evidence="8">The sequence shown here is derived from an EMBL/GenBank/DDBJ whole genome shotgun (WGS) entry which is preliminary data.</text>
</comment>
<dbReference type="InterPro" id="IPR007860">
    <property type="entry name" value="DNA_mmatch_repair_MutS_con_dom"/>
</dbReference>
<reference evidence="8" key="1">
    <citation type="submission" date="2021-06" db="EMBL/GenBank/DDBJ databases">
        <authorList>
            <person name="Kallberg Y."/>
            <person name="Tangrot J."/>
            <person name="Rosling A."/>
        </authorList>
    </citation>
    <scope>NUCLEOTIDE SEQUENCE</scope>
    <source>
        <strain evidence="8">CL551</strain>
    </source>
</reference>
<dbReference type="InterPro" id="IPR017261">
    <property type="entry name" value="DNA_mismatch_repair_MutS/MSH"/>
</dbReference>
<evidence type="ECO:0000256" key="2">
    <source>
        <dbReference type="ARBA" id="ARBA00022741"/>
    </source>
</evidence>
<dbReference type="GO" id="GO:0140664">
    <property type="term" value="F:ATP-dependent DNA damage sensor activity"/>
    <property type="evidence" value="ECO:0007669"/>
    <property type="project" value="InterPro"/>
</dbReference>
<dbReference type="GO" id="GO:0005739">
    <property type="term" value="C:mitochondrion"/>
    <property type="evidence" value="ECO:0007669"/>
    <property type="project" value="TreeGrafter"/>
</dbReference>
<evidence type="ECO:0000256" key="4">
    <source>
        <dbReference type="ARBA" id="ARBA00022840"/>
    </source>
</evidence>
<dbReference type="PANTHER" id="PTHR11361:SF34">
    <property type="entry name" value="DNA MISMATCH REPAIR PROTEIN MSH1, MITOCHONDRIAL"/>
    <property type="match status" value="1"/>
</dbReference>
<keyword evidence="3" id="KW-0227">DNA damage</keyword>
<evidence type="ECO:0000259" key="7">
    <source>
        <dbReference type="PROSITE" id="PS00486"/>
    </source>
</evidence>
<dbReference type="InterPro" id="IPR036678">
    <property type="entry name" value="MutS_con_dom_sf"/>
</dbReference>
<dbReference type="AlphaFoldDB" id="A0A9N8VHK1"/>
<protein>
    <submittedName>
        <fullName evidence="8">13395_t:CDS:1</fullName>
    </submittedName>
</protein>
<dbReference type="Gene3D" id="3.40.1170.10">
    <property type="entry name" value="DNA repair protein MutS, domain I"/>
    <property type="match status" value="1"/>
</dbReference>
<dbReference type="InterPro" id="IPR016151">
    <property type="entry name" value="DNA_mismatch_repair_MutS_N"/>
</dbReference>
<dbReference type="Gene3D" id="3.30.420.110">
    <property type="entry name" value="MutS, connector domain"/>
    <property type="match status" value="1"/>
</dbReference>
<accession>A0A9N8VHK1</accession>
<dbReference type="GO" id="GO:0005524">
    <property type="term" value="F:ATP binding"/>
    <property type="evidence" value="ECO:0007669"/>
    <property type="project" value="UniProtKB-KW"/>
</dbReference>
<dbReference type="GO" id="GO:0005634">
    <property type="term" value="C:nucleus"/>
    <property type="evidence" value="ECO:0007669"/>
    <property type="project" value="TreeGrafter"/>
</dbReference>
<dbReference type="Pfam" id="PF05192">
    <property type="entry name" value="MutS_III"/>
    <property type="match status" value="1"/>
</dbReference>
<dbReference type="PROSITE" id="PS00486">
    <property type="entry name" value="DNA_MISMATCH_REPAIR_2"/>
    <property type="match status" value="1"/>
</dbReference>
<dbReference type="InterPro" id="IPR000432">
    <property type="entry name" value="DNA_mismatch_repair_MutS_C"/>
</dbReference>
<comment type="similarity">
    <text evidence="1">Belongs to the DNA mismatch repair MutS family.</text>
</comment>
<evidence type="ECO:0000313" key="8">
    <source>
        <dbReference type="EMBL" id="CAG8455157.1"/>
    </source>
</evidence>
<evidence type="ECO:0000256" key="6">
    <source>
        <dbReference type="ARBA" id="ARBA00023204"/>
    </source>
</evidence>
<dbReference type="PIRSF" id="PIRSF037677">
    <property type="entry name" value="DNA_mis_repair_Msh6"/>
    <property type="match status" value="1"/>
</dbReference>
<dbReference type="FunFam" id="3.40.50.300:FF:001238">
    <property type="entry name" value="DNA mismatch repair protein"/>
    <property type="match status" value="1"/>
</dbReference>
<dbReference type="PANTHER" id="PTHR11361">
    <property type="entry name" value="DNA MISMATCH REPAIR PROTEIN MUTS FAMILY MEMBER"/>
    <property type="match status" value="1"/>
</dbReference>
<dbReference type="Gene3D" id="1.10.1420.10">
    <property type="match status" value="1"/>
</dbReference>
<keyword evidence="2" id="KW-0547">Nucleotide-binding</keyword>
<organism evidence="8 9">
    <name type="scientific">Acaulospora morrowiae</name>
    <dbReference type="NCBI Taxonomy" id="94023"/>
    <lineage>
        <taxon>Eukaryota</taxon>
        <taxon>Fungi</taxon>
        <taxon>Fungi incertae sedis</taxon>
        <taxon>Mucoromycota</taxon>
        <taxon>Glomeromycotina</taxon>
        <taxon>Glomeromycetes</taxon>
        <taxon>Diversisporales</taxon>
        <taxon>Acaulosporaceae</taxon>
        <taxon>Acaulospora</taxon>
    </lineage>
</organism>
<dbReference type="InterPro" id="IPR007695">
    <property type="entry name" value="DNA_mismatch_repair_MutS-lik_N"/>
</dbReference>
<dbReference type="SUPFAM" id="SSF53150">
    <property type="entry name" value="DNA repair protein MutS, domain II"/>
    <property type="match status" value="1"/>
</dbReference>
<dbReference type="InterPro" id="IPR036187">
    <property type="entry name" value="DNA_mismatch_repair_MutS_sf"/>
</dbReference>
<dbReference type="PROSITE" id="PS51808">
    <property type="entry name" value="CHCH"/>
    <property type="match status" value="1"/>
</dbReference>
<dbReference type="InterPro" id="IPR045076">
    <property type="entry name" value="MutS"/>
</dbReference>
<evidence type="ECO:0000256" key="5">
    <source>
        <dbReference type="ARBA" id="ARBA00023125"/>
    </source>
</evidence>
<dbReference type="EMBL" id="CAJVPV010000401">
    <property type="protein sequence ID" value="CAG8455157.1"/>
    <property type="molecule type" value="Genomic_DNA"/>
</dbReference>
<dbReference type="SUPFAM" id="SSF55271">
    <property type="entry name" value="DNA repair protein MutS, domain I"/>
    <property type="match status" value="1"/>
</dbReference>
<name>A0A9N8VHK1_9GLOM</name>
<keyword evidence="5" id="KW-0238">DNA-binding</keyword>
<keyword evidence="4" id="KW-0067">ATP-binding</keyword>
<dbReference type="GO" id="GO:0043504">
    <property type="term" value="P:mitochondrial DNA repair"/>
    <property type="evidence" value="ECO:0007669"/>
    <property type="project" value="TreeGrafter"/>
</dbReference>
<evidence type="ECO:0000313" key="9">
    <source>
        <dbReference type="Proteomes" id="UP000789342"/>
    </source>
</evidence>
<dbReference type="InterPro" id="IPR027417">
    <property type="entry name" value="P-loop_NTPase"/>
</dbReference>
<dbReference type="SMART" id="SM00533">
    <property type="entry name" value="MUTSd"/>
    <property type="match status" value="1"/>
</dbReference>
<keyword evidence="9" id="KW-1185">Reference proteome</keyword>
<evidence type="ECO:0000256" key="1">
    <source>
        <dbReference type="ARBA" id="ARBA00006271"/>
    </source>
</evidence>
<dbReference type="Proteomes" id="UP000789342">
    <property type="component" value="Unassembled WGS sequence"/>
</dbReference>
<sequence>MTLLGKTFNISGNRGTNISRTRQFVRNVSFVEVRPKIVLVCPKTSIARTSTIMKSCYLPRTLPSIISRHKSKFTITMDNLPTYSKKPSEFDAIKKGPEWESTIGKIVRESQAKYPHCVVLTRVGQFWELYFEQAREIAPLLDIKLTKKKFGQEYFPFAGFPLQHLDRYLTKLINEHGRAVAICDEFPNTDIEKRVKFTRLVTRIITPGTLIDESFLPQDQNNFLLSVSLEEDSNRTGLAWVDITTGQFYMQESLLESLSNDLSRIRPSEVVLSDTLKLLEDHPIWQHVDRGMKSVAFESWHSFDATQPQAWMSDHQDDVEIREVFTVSELKASAALLNYVERNLIGRVPKMQFPIRMNPKDIMIIDGAALRSLEITTSMRDLTKKGSLMHAIQRTKTASGTRALYNWLRFPSTSIDVINNRLDLVEYFHDNTHLTSDIIQMLGECDDAQRTSQKVTFNHCSPDDFLKLRRTLEVMLTIKNRLFAELYVSPSESVGALLDRLKPQQDLISIITAAVDEEALNRAKEKQSIDGIMTPDGAIDLEEEDLLNLTRYDVENDKKKVKTSKRNGTNAKDVDAEIQSLLKNDNWVILKDFSPQLKTLHKELESAYREMINLQIKWQTKLNGPLLELRSHPSYGFIVIAKKIRGVDVEGILKAVQINHFKSKKIFIVKKWTELGGQIEDIKVKIREEENNVFQLIREKVVDPQSSRLFIASHFNLLKVEDEWHVTVCNSKVMDELDIATSLAVLAREQKMVRPILNNSYSHKIEGGRHPIVESSLQLKGQKFVKNNCYCGEKERLLLITGPNMGGKSTYLRQNAIISILAQIGSFVPADYAEIGIVDQILSRVGASDNLYKNQSTFMVEMIETAHILKNATQRSFVIMDEIGRGTTTLDGIAISFATLFQLHYMNRCRTLFATHFHELPNLIKDFEHASCYCTDIQENEDGSFYYLHELRRGVNCNSAALRAAQLAGMPSSVLIVARSALECLKKYSNPINLHTDFQEEVENIMHRDFIKAKERRTVEVIAKGMAGCSVQATTYAKCITNHLENINKDLCAKEFDAFKKCLQKAIGKSW</sequence>
<gene>
    <name evidence="8" type="ORF">AMORRO_LOCUS1109</name>
</gene>
<feature type="domain" description="DNA mismatch repair proteins mutS family" evidence="7">
    <location>
        <begin position="876"/>
        <end position="892"/>
    </location>
</feature>
<dbReference type="SUPFAM" id="SSF52540">
    <property type="entry name" value="P-loop containing nucleoside triphosphate hydrolases"/>
    <property type="match status" value="1"/>
</dbReference>
<dbReference type="GO" id="GO:0030983">
    <property type="term" value="F:mismatched DNA binding"/>
    <property type="evidence" value="ECO:0007669"/>
    <property type="project" value="InterPro"/>
</dbReference>
<dbReference type="OrthoDB" id="2534523at2759"/>
<evidence type="ECO:0000256" key="3">
    <source>
        <dbReference type="ARBA" id="ARBA00022763"/>
    </source>
</evidence>
<proteinExistence type="inferred from homology"/>
<dbReference type="InterPro" id="IPR007696">
    <property type="entry name" value="DNA_mismatch_repair_MutS_core"/>
</dbReference>
<dbReference type="GO" id="GO:0006298">
    <property type="term" value="P:mismatch repair"/>
    <property type="evidence" value="ECO:0007669"/>
    <property type="project" value="InterPro"/>
</dbReference>
<dbReference type="SMART" id="SM00534">
    <property type="entry name" value="MUTSac"/>
    <property type="match status" value="1"/>
</dbReference>
<dbReference type="Pfam" id="PF00488">
    <property type="entry name" value="MutS_V"/>
    <property type="match status" value="1"/>
</dbReference>
<dbReference type="Pfam" id="PF05188">
    <property type="entry name" value="MutS_II"/>
    <property type="match status" value="1"/>
</dbReference>